<sequence length="1060" mass="117142">MGYRTVEELRFHDQTQSVKQKAKYNEQAATNRRTVMKGDALLLHAVHLRWDVLARQDFFNNFVFGLARSYDTLGILYQTANPPDYLVASVDAASLAFFALRQSTPSKEVSKLAIERYVAALQLVNAALANPSSSLADDTLQSILLLDLYEKLVNRNLGSPTSWMRHMNGAIALIRARGTTNLRTYVGRRLTQRLYTTLVISCAISGIRIPAELDRLRADLNTYISTEGDPKWALTNVNERIINFSYDVRSGRIQCPKRIIAQLVEFNQVVIDMDNRLPTAWYPNRVFVPNDPLGRQLTLAGMYDIYGTLYFTQVRNVMRTIQLNLLLMIEQYSSADDPDFAATTRESIEENARATCDSLTQYVVSRDSDGSLSWDLSSAMQQLGTYTILFPLYQAARASRDTHLHDWVRDVLTKIADVGGMALVQRTADALKQSAKAPPIWESDGGALFAWNSKREARAGINMTVIEYHVEQIEADAAGVEFYCSQYKLFRLKALQTDARSFGASYSHEVSMGDDFWRKRIARPDGKTFVAIDNKECSIVSSMTLVRGGQVSPLLAMQIGLLAEERDVDSATLLHWAVNGVYTMPCARRQGISKAVFKSALEFAYAAAEAEEKSCLVTILARNENEVAVAMYQKLGFTALSYVNDNGSIALYLLRKRPTLSVQPVAKVDSPHVNAATGSTYGTNGHHSITATNSSEASTGNDEQQQCFDQSALWLRTKAFYHNNMAMTTRLLETGFEIKFHALQIIFVRMIVTASIGSLYMWQTKVPGFPLGPPGVRGLLVVRGMAGTVGLFCLYYSLSFLDIADSTVITFLVPSLTGFVCWVALREPFTVAEACAGVIALSGVLFIARPSFIFSHLPFGDQRSSPAPRGQNDTTLHVFDGIFEPVPSTPAERSLAVVCAVIGSFAAATAYATIRVIGKRVHSLVSVNYFAVSATVMSCFILLVHPDIGFKTPQTTPQWLLLLSIGLSGFLLQVLLTEGLQRERAGRATNMIYTQLVSALIIENIVWGTTPPPASFIGSALIIGAAIWVGLQKKMPAIPDKTNRVSDEETRLLRSEGNSR</sequence>
<dbReference type="Proteomes" id="UP001143910">
    <property type="component" value="Unassembled WGS sequence"/>
</dbReference>
<reference evidence="1" key="1">
    <citation type="submission" date="2022-08" db="EMBL/GenBank/DDBJ databases">
        <title>Genome Sequence of Lecanicillium fungicola.</title>
        <authorList>
            <person name="Buettner E."/>
        </authorList>
    </citation>
    <scope>NUCLEOTIDE SEQUENCE</scope>
    <source>
        <strain evidence="1">Babe33</strain>
    </source>
</reference>
<gene>
    <name evidence="1" type="ORF">NQ176_g1383</name>
</gene>
<comment type="caution">
    <text evidence="1">The sequence shown here is derived from an EMBL/GenBank/DDBJ whole genome shotgun (WGS) entry which is preliminary data.</text>
</comment>
<evidence type="ECO:0000313" key="2">
    <source>
        <dbReference type="Proteomes" id="UP001143910"/>
    </source>
</evidence>
<keyword evidence="2" id="KW-1185">Reference proteome</keyword>
<name>A0ACC1NV67_9HYPO</name>
<evidence type="ECO:0000313" key="1">
    <source>
        <dbReference type="EMBL" id="KAJ2982461.1"/>
    </source>
</evidence>
<organism evidence="1 2">
    <name type="scientific">Zarea fungicola</name>
    <dbReference type="NCBI Taxonomy" id="93591"/>
    <lineage>
        <taxon>Eukaryota</taxon>
        <taxon>Fungi</taxon>
        <taxon>Dikarya</taxon>
        <taxon>Ascomycota</taxon>
        <taxon>Pezizomycotina</taxon>
        <taxon>Sordariomycetes</taxon>
        <taxon>Hypocreomycetidae</taxon>
        <taxon>Hypocreales</taxon>
        <taxon>Cordycipitaceae</taxon>
        <taxon>Zarea</taxon>
    </lineage>
</organism>
<protein>
    <submittedName>
        <fullName evidence="1">Uncharacterized protein</fullName>
    </submittedName>
</protein>
<dbReference type="EMBL" id="JANJQO010000075">
    <property type="protein sequence ID" value="KAJ2982461.1"/>
    <property type="molecule type" value="Genomic_DNA"/>
</dbReference>
<accession>A0ACC1NV67</accession>
<proteinExistence type="predicted"/>